<feature type="domain" description="Cytochrome c" evidence="5">
    <location>
        <begin position="135"/>
        <end position="214"/>
    </location>
</feature>
<sequence>MPDGPLGEAIRLGRDLVANTATHPLSKPYVGNALNCTSCHLENGTHPRAASFLGVATAYPAWSPRERRVITLEDRILNCFMRSCNGVRPPLGSEVSVSMAAYITWLSTDQPLRMNAAGPLGPNAVPKLDVDAAQADLARGQALFMARCADCHGKDGQGDAENPPVWGQRSFNDGAGLANVVPLASWLKVAMPPEKTDLTDREALDIAAFVNSHERPKFRLSEHLPPAEHLGTYNAAREP</sequence>
<dbReference type="InterPro" id="IPR036909">
    <property type="entry name" value="Cyt_c-like_dom_sf"/>
</dbReference>
<comment type="caution">
    <text evidence="6">The sequence shown here is derived from an EMBL/GenBank/DDBJ whole genome shotgun (WGS) entry which is preliminary data.</text>
</comment>
<dbReference type="InterPro" id="IPR009056">
    <property type="entry name" value="Cyt_c-like_dom"/>
</dbReference>
<accession>A0A7C2P0A3</accession>
<dbReference type="Gene3D" id="1.10.760.10">
    <property type="entry name" value="Cytochrome c-like domain"/>
    <property type="match status" value="2"/>
</dbReference>
<name>A0A7C2P0A3_9PLAN</name>
<dbReference type="Pfam" id="PF21342">
    <property type="entry name" value="SoxA-TsdA_cyt-c"/>
    <property type="match status" value="1"/>
</dbReference>
<dbReference type="GO" id="GO:0009055">
    <property type="term" value="F:electron transfer activity"/>
    <property type="evidence" value="ECO:0007669"/>
    <property type="project" value="InterPro"/>
</dbReference>
<dbReference type="InterPro" id="IPR051459">
    <property type="entry name" value="Cytochrome_c-type_DH"/>
</dbReference>
<protein>
    <submittedName>
        <fullName evidence="6">C-type cytochrome</fullName>
    </submittedName>
</protein>
<evidence type="ECO:0000256" key="1">
    <source>
        <dbReference type="ARBA" id="ARBA00022617"/>
    </source>
</evidence>
<keyword evidence="3 4" id="KW-0408">Iron</keyword>
<dbReference type="PANTHER" id="PTHR35008">
    <property type="entry name" value="BLL4482 PROTEIN-RELATED"/>
    <property type="match status" value="1"/>
</dbReference>
<keyword evidence="2 4" id="KW-0479">Metal-binding</keyword>
<dbReference type="Pfam" id="PF13442">
    <property type="entry name" value="Cytochrome_CBB3"/>
    <property type="match status" value="1"/>
</dbReference>
<evidence type="ECO:0000256" key="3">
    <source>
        <dbReference type="ARBA" id="ARBA00023004"/>
    </source>
</evidence>
<dbReference type="EMBL" id="DSOK01000172">
    <property type="protein sequence ID" value="HEN14992.1"/>
    <property type="molecule type" value="Genomic_DNA"/>
</dbReference>
<gene>
    <name evidence="6" type="ORF">ENQ76_05915</name>
</gene>
<proteinExistence type="predicted"/>
<dbReference type="SUPFAM" id="SSF46626">
    <property type="entry name" value="Cytochrome c"/>
    <property type="match status" value="2"/>
</dbReference>
<dbReference type="PANTHER" id="PTHR35008:SF4">
    <property type="entry name" value="BLL4482 PROTEIN"/>
    <property type="match status" value="1"/>
</dbReference>
<keyword evidence="1 4" id="KW-0349">Heme</keyword>
<dbReference type="GO" id="GO:0020037">
    <property type="term" value="F:heme binding"/>
    <property type="evidence" value="ECO:0007669"/>
    <property type="project" value="InterPro"/>
</dbReference>
<evidence type="ECO:0000256" key="4">
    <source>
        <dbReference type="PROSITE-ProRule" id="PRU00433"/>
    </source>
</evidence>
<reference evidence="6" key="1">
    <citation type="journal article" date="2020" name="mSystems">
        <title>Genome- and Community-Level Interaction Insights into Carbon Utilization and Element Cycling Functions of Hydrothermarchaeota in Hydrothermal Sediment.</title>
        <authorList>
            <person name="Zhou Z."/>
            <person name="Liu Y."/>
            <person name="Xu W."/>
            <person name="Pan J."/>
            <person name="Luo Z.H."/>
            <person name="Li M."/>
        </authorList>
    </citation>
    <scope>NUCLEOTIDE SEQUENCE [LARGE SCALE GENOMIC DNA]</scope>
    <source>
        <strain evidence="6">SpSt-339</strain>
    </source>
</reference>
<organism evidence="6">
    <name type="scientific">Schlesneria paludicola</name>
    <dbReference type="NCBI Taxonomy" id="360056"/>
    <lineage>
        <taxon>Bacteria</taxon>
        <taxon>Pseudomonadati</taxon>
        <taxon>Planctomycetota</taxon>
        <taxon>Planctomycetia</taxon>
        <taxon>Planctomycetales</taxon>
        <taxon>Planctomycetaceae</taxon>
        <taxon>Schlesneria</taxon>
    </lineage>
</organism>
<dbReference type="AlphaFoldDB" id="A0A7C2P0A3"/>
<evidence type="ECO:0000256" key="2">
    <source>
        <dbReference type="ARBA" id="ARBA00022723"/>
    </source>
</evidence>
<dbReference type="PROSITE" id="PS51007">
    <property type="entry name" value="CYTC"/>
    <property type="match status" value="1"/>
</dbReference>
<evidence type="ECO:0000259" key="5">
    <source>
        <dbReference type="PROSITE" id="PS51007"/>
    </source>
</evidence>
<dbReference type="GO" id="GO:0046872">
    <property type="term" value="F:metal ion binding"/>
    <property type="evidence" value="ECO:0007669"/>
    <property type="project" value="UniProtKB-KW"/>
</dbReference>
<evidence type="ECO:0000313" key="6">
    <source>
        <dbReference type="EMBL" id="HEN14992.1"/>
    </source>
</evidence>